<dbReference type="EMBL" id="JAQIZZ010000005">
    <property type="protein sequence ID" value="KAJ5541729.1"/>
    <property type="molecule type" value="Genomic_DNA"/>
</dbReference>
<feature type="transmembrane region" description="Helical" evidence="7">
    <location>
        <begin position="543"/>
        <end position="562"/>
    </location>
</feature>
<feature type="transmembrane region" description="Helical" evidence="7">
    <location>
        <begin position="362"/>
        <end position="385"/>
    </location>
</feature>
<proteinExistence type="predicted"/>
<comment type="subcellular location">
    <subcellularLocation>
        <location evidence="1">Membrane</location>
        <topology evidence="1">Multi-pass membrane protein</topology>
    </subcellularLocation>
</comment>
<reference evidence="9 10" key="1">
    <citation type="journal article" date="2023" name="IMA Fungus">
        <title>Comparative genomic study of the Penicillium genus elucidates a diverse pangenome and 15 lateral gene transfer events.</title>
        <authorList>
            <person name="Petersen C."/>
            <person name="Sorensen T."/>
            <person name="Nielsen M.R."/>
            <person name="Sondergaard T.E."/>
            <person name="Sorensen J.L."/>
            <person name="Fitzpatrick D.A."/>
            <person name="Frisvad J.C."/>
            <person name="Nielsen K.L."/>
        </authorList>
    </citation>
    <scope>NUCLEOTIDE SEQUENCE [LARGE SCALE GENOMIC DNA]</scope>
    <source>
        <strain evidence="9 10">IBT 35679</strain>
    </source>
</reference>
<keyword evidence="3 7" id="KW-0812">Transmembrane</keyword>
<protein>
    <submittedName>
        <fullName evidence="9">Trichothecene efflux pump</fullName>
    </submittedName>
</protein>
<feature type="transmembrane region" description="Helical" evidence="7">
    <location>
        <begin position="392"/>
        <end position="412"/>
    </location>
</feature>
<keyword evidence="2" id="KW-0813">Transport</keyword>
<sequence>MANLHPNDGEISPANPSSTEHLTEQELHEIRSRALTADRSDLPEGYYISPRFIGTFAGIAFSLAATYFAFEAAAGCIVQINADIGPSDNYYLFSIVWSIGQPIGILFFGRNSDIFGRRNFALAANCLGIIGGIVACTATSINQLIGANVILGLASGIPASYPLLTGELLANRLKYLGTLIVVVPNIVATGFGPYLGIRLATLASWRWIFYIYIILMVCGTTLWFFFYHPPSFTQLHGKEYTRRKQLAQLDYIGMFLLVAGLVLFLLGISWGGQPYAWNSGLVLGLLISGAVTSVAFVLYEIYGNVSTPIIPMHLFKDVRGFSCVVIISAITGCLQTAAFIVWPSQVTYIFGSTASGWQETAWMSSIVNFASWGGIILIGPLYHIVKHLRSQLLVGSIWMTAFLGAMSTINYMDQASAVAFAFLAVFPMGWGEIFTMLMVQYIVSDRDLGVAFAVVSSMRTILGSIFTAIFVAIYTNKIPGEMNTYVVPALTEAGLPASSIAQVLSVAASASQAALEKIPGMTADILKVANASVATAYGHAYAYVYYTAVALGVVCILAAASLRDFDHYLTDHVSRQVYHKEDTKADIIESSHIEKFSTSAADSSV</sequence>
<organism evidence="9 10">
    <name type="scientific">Penicillium frequentans</name>
    <dbReference type="NCBI Taxonomy" id="3151616"/>
    <lineage>
        <taxon>Eukaryota</taxon>
        <taxon>Fungi</taxon>
        <taxon>Dikarya</taxon>
        <taxon>Ascomycota</taxon>
        <taxon>Pezizomycotina</taxon>
        <taxon>Eurotiomycetes</taxon>
        <taxon>Eurotiomycetidae</taxon>
        <taxon>Eurotiales</taxon>
        <taxon>Aspergillaceae</taxon>
        <taxon>Penicillium</taxon>
    </lineage>
</organism>
<dbReference type="CDD" id="cd06179">
    <property type="entry name" value="MFS_TRI12_like"/>
    <property type="match status" value="1"/>
</dbReference>
<evidence type="ECO:0000256" key="2">
    <source>
        <dbReference type="ARBA" id="ARBA00022448"/>
    </source>
</evidence>
<feature type="transmembrane region" description="Helical" evidence="7">
    <location>
        <begin position="90"/>
        <end position="108"/>
    </location>
</feature>
<name>A0AAD6CXB8_9EURO</name>
<dbReference type="Proteomes" id="UP001220324">
    <property type="component" value="Unassembled WGS sequence"/>
</dbReference>
<comment type="caution">
    <text evidence="9">The sequence shown here is derived from an EMBL/GenBank/DDBJ whole genome shotgun (WGS) entry which is preliminary data.</text>
</comment>
<feature type="transmembrane region" description="Helical" evidence="7">
    <location>
        <begin position="450"/>
        <end position="474"/>
    </location>
</feature>
<dbReference type="SUPFAM" id="SSF103473">
    <property type="entry name" value="MFS general substrate transporter"/>
    <property type="match status" value="1"/>
</dbReference>
<feature type="transmembrane region" description="Helical" evidence="7">
    <location>
        <begin position="120"/>
        <end position="141"/>
    </location>
</feature>
<dbReference type="InterPro" id="IPR020846">
    <property type="entry name" value="MFS_dom"/>
</dbReference>
<keyword evidence="5 7" id="KW-0472">Membrane</keyword>
<dbReference type="InterPro" id="IPR036259">
    <property type="entry name" value="MFS_trans_sf"/>
</dbReference>
<evidence type="ECO:0000256" key="5">
    <source>
        <dbReference type="ARBA" id="ARBA00023136"/>
    </source>
</evidence>
<feature type="transmembrane region" description="Helical" evidence="7">
    <location>
        <begin position="147"/>
        <end position="164"/>
    </location>
</feature>
<feature type="transmembrane region" description="Helical" evidence="7">
    <location>
        <begin position="176"/>
        <end position="195"/>
    </location>
</feature>
<evidence type="ECO:0000313" key="10">
    <source>
        <dbReference type="Proteomes" id="UP001220324"/>
    </source>
</evidence>
<dbReference type="GO" id="GO:0005886">
    <property type="term" value="C:plasma membrane"/>
    <property type="evidence" value="ECO:0007669"/>
    <property type="project" value="TreeGrafter"/>
</dbReference>
<keyword evidence="4 7" id="KW-1133">Transmembrane helix</keyword>
<dbReference type="PROSITE" id="PS50850">
    <property type="entry name" value="MFS"/>
    <property type="match status" value="1"/>
</dbReference>
<dbReference type="GO" id="GO:0022857">
    <property type="term" value="F:transmembrane transporter activity"/>
    <property type="evidence" value="ECO:0007669"/>
    <property type="project" value="InterPro"/>
</dbReference>
<evidence type="ECO:0000313" key="9">
    <source>
        <dbReference type="EMBL" id="KAJ5541729.1"/>
    </source>
</evidence>
<feature type="transmembrane region" description="Helical" evidence="7">
    <location>
        <begin position="418"/>
        <end position="443"/>
    </location>
</feature>
<dbReference type="Pfam" id="PF06609">
    <property type="entry name" value="TRI12"/>
    <property type="match status" value="1"/>
</dbReference>
<dbReference type="PANTHER" id="PTHR23501">
    <property type="entry name" value="MAJOR FACILITATOR SUPERFAMILY"/>
    <property type="match status" value="1"/>
</dbReference>
<accession>A0AAD6CXB8</accession>
<feature type="transmembrane region" description="Helical" evidence="7">
    <location>
        <begin position="276"/>
        <end position="299"/>
    </location>
</feature>
<evidence type="ECO:0000259" key="8">
    <source>
        <dbReference type="PROSITE" id="PS50850"/>
    </source>
</evidence>
<feature type="transmembrane region" description="Helical" evidence="7">
    <location>
        <begin position="207"/>
        <end position="228"/>
    </location>
</feature>
<dbReference type="InterPro" id="IPR053791">
    <property type="entry name" value="MFS_Tri12-like"/>
</dbReference>
<dbReference type="PANTHER" id="PTHR23501:SF109">
    <property type="entry name" value="MAJOR FACILITATOR SUPERFAMILY (MFS) PROFILE DOMAIN-CONTAINING PROTEIN-RELATED"/>
    <property type="match status" value="1"/>
</dbReference>
<evidence type="ECO:0000256" key="4">
    <source>
        <dbReference type="ARBA" id="ARBA00022989"/>
    </source>
</evidence>
<gene>
    <name evidence="9" type="ORF">N7494_006805</name>
</gene>
<feature type="transmembrane region" description="Helical" evidence="7">
    <location>
        <begin position="249"/>
        <end position="270"/>
    </location>
</feature>
<evidence type="ECO:0000256" key="6">
    <source>
        <dbReference type="SAM" id="MobiDB-lite"/>
    </source>
</evidence>
<feature type="transmembrane region" description="Helical" evidence="7">
    <location>
        <begin position="320"/>
        <end position="342"/>
    </location>
</feature>
<feature type="domain" description="Major facilitator superfamily (MFS) profile" evidence="8">
    <location>
        <begin position="50"/>
        <end position="567"/>
    </location>
</feature>
<evidence type="ECO:0000256" key="7">
    <source>
        <dbReference type="SAM" id="Phobius"/>
    </source>
</evidence>
<feature type="region of interest" description="Disordered" evidence="6">
    <location>
        <begin position="1"/>
        <end position="23"/>
    </location>
</feature>
<dbReference type="Gene3D" id="1.20.1250.20">
    <property type="entry name" value="MFS general substrate transporter like domains"/>
    <property type="match status" value="1"/>
</dbReference>
<keyword evidence="10" id="KW-1185">Reference proteome</keyword>
<dbReference type="AlphaFoldDB" id="A0AAD6CXB8"/>
<evidence type="ECO:0000256" key="1">
    <source>
        <dbReference type="ARBA" id="ARBA00004141"/>
    </source>
</evidence>
<evidence type="ECO:0000256" key="3">
    <source>
        <dbReference type="ARBA" id="ARBA00022692"/>
    </source>
</evidence>
<dbReference type="InterPro" id="IPR010573">
    <property type="entry name" value="MFS_Str1/Tri12-like"/>
</dbReference>
<feature type="transmembrane region" description="Helical" evidence="7">
    <location>
        <begin position="52"/>
        <end position="70"/>
    </location>
</feature>